<feature type="compositionally biased region" description="Low complexity" evidence="1">
    <location>
        <begin position="87"/>
        <end position="116"/>
    </location>
</feature>
<dbReference type="Pfam" id="PF07654">
    <property type="entry name" value="C1-set"/>
    <property type="match status" value="1"/>
</dbReference>
<feature type="compositionally biased region" description="Pro residues" evidence="1">
    <location>
        <begin position="76"/>
        <end position="86"/>
    </location>
</feature>
<dbReference type="InterPro" id="IPR003597">
    <property type="entry name" value="Ig_C1-set"/>
</dbReference>
<dbReference type="Ensembl" id="ENSCUST00005026457.1">
    <property type="protein sequence ID" value="ENSCUSP00005025548.1"/>
    <property type="gene ID" value="ENSCUSG00005015880.1"/>
</dbReference>
<sequence length="313" mass="33720">MPVASCPLPVTPVALPVYPVFSQRLARVPLSAVRGAEAPQPITARLSDDSSVAGQIRKRRVPRAGLNLPAPRASFPVPPSAAPGPPSVLGVPSSPSQSLLLRLSPLPDHSHSIPSPQSTPRPPSSLPVPSQHSPTPSHLFKCRPSLPPIPLNVAQALPPYLPFHRHLIPVCPRSLPVPPSVSISLWPWSSQPGPGRLLCSVMVFYPAEIQVRWFQGQQELSEHVVATDVVPNGDLTYQLLVLLETPPRHGVSYTCQVEHVSLEQPLSQHGESHQPELGPGWKLPVTKAHPLGPINSNPESDPWDSPGPQQLQQ</sequence>
<dbReference type="InterPro" id="IPR003006">
    <property type="entry name" value="Ig/MHC_CS"/>
</dbReference>
<dbReference type="SUPFAM" id="SSF48726">
    <property type="entry name" value="Immunoglobulin"/>
    <property type="match status" value="1"/>
</dbReference>
<organism evidence="3 4">
    <name type="scientific">Catharus ustulatus</name>
    <name type="common">Russet-backed thrush</name>
    <name type="synonym">Hylocichla ustulatus</name>
    <dbReference type="NCBI Taxonomy" id="91951"/>
    <lineage>
        <taxon>Eukaryota</taxon>
        <taxon>Metazoa</taxon>
        <taxon>Chordata</taxon>
        <taxon>Craniata</taxon>
        <taxon>Vertebrata</taxon>
        <taxon>Euteleostomi</taxon>
        <taxon>Archelosauria</taxon>
        <taxon>Archosauria</taxon>
        <taxon>Dinosauria</taxon>
        <taxon>Saurischia</taxon>
        <taxon>Theropoda</taxon>
        <taxon>Coelurosauria</taxon>
        <taxon>Aves</taxon>
        <taxon>Neognathae</taxon>
        <taxon>Neoaves</taxon>
        <taxon>Telluraves</taxon>
        <taxon>Australaves</taxon>
        <taxon>Passeriformes</taxon>
        <taxon>Turdidae</taxon>
        <taxon>Catharus</taxon>
    </lineage>
</organism>
<dbReference type="PROSITE" id="PS50835">
    <property type="entry name" value="IG_LIKE"/>
    <property type="match status" value="1"/>
</dbReference>
<dbReference type="PANTHER" id="PTHR19944">
    <property type="entry name" value="MHC CLASS II-RELATED"/>
    <property type="match status" value="1"/>
</dbReference>
<dbReference type="PROSITE" id="PS00290">
    <property type="entry name" value="IG_MHC"/>
    <property type="match status" value="1"/>
</dbReference>
<dbReference type="InterPro" id="IPR007110">
    <property type="entry name" value="Ig-like_dom"/>
</dbReference>
<feature type="region of interest" description="Disordered" evidence="1">
    <location>
        <begin position="265"/>
        <end position="313"/>
    </location>
</feature>
<evidence type="ECO:0000256" key="1">
    <source>
        <dbReference type="SAM" id="MobiDB-lite"/>
    </source>
</evidence>
<accession>A0A8C3VFL2</accession>
<dbReference type="SMART" id="SM00407">
    <property type="entry name" value="IGc1"/>
    <property type="match status" value="1"/>
</dbReference>
<dbReference type="Gene3D" id="2.60.40.10">
    <property type="entry name" value="Immunoglobulins"/>
    <property type="match status" value="1"/>
</dbReference>
<dbReference type="Proteomes" id="UP000694563">
    <property type="component" value="Chromosome 25"/>
</dbReference>
<keyword evidence="4" id="KW-1185">Reference proteome</keyword>
<name>A0A8C3VFL2_CATUS</name>
<dbReference type="InterPro" id="IPR013783">
    <property type="entry name" value="Ig-like_fold"/>
</dbReference>
<protein>
    <recommendedName>
        <fullName evidence="2">Ig-like domain-containing protein</fullName>
    </recommendedName>
</protein>
<evidence type="ECO:0000313" key="3">
    <source>
        <dbReference type="Ensembl" id="ENSCUSP00005025548.1"/>
    </source>
</evidence>
<reference evidence="3" key="2">
    <citation type="submission" date="2025-08" db="UniProtKB">
        <authorList>
            <consortium name="Ensembl"/>
        </authorList>
    </citation>
    <scope>IDENTIFICATION</scope>
</reference>
<dbReference type="InterPro" id="IPR050160">
    <property type="entry name" value="MHC/Immunoglobulin"/>
</dbReference>
<dbReference type="PANTHER" id="PTHR19944:SF99">
    <property type="entry name" value="HLA CLASS II HISTOCOMPATIBILITY ANTIGEN, DRB1 BETA CHAIN"/>
    <property type="match status" value="1"/>
</dbReference>
<dbReference type="AlphaFoldDB" id="A0A8C3VFL2"/>
<dbReference type="InterPro" id="IPR036179">
    <property type="entry name" value="Ig-like_dom_sf"/>
</dbReference>
<feature type="domain" description="Ig-like" evidence="2">
    <location>
        <begin position="179"/>
        <end position="267"/>
    </location>
</feature>
<reference evidence="3" key="3">
    <citation type="submission" date="2025-09" db="UniProtKB">
        <authorList>
            <consortium name="Ensembl"/>
        </authorList>
    </citation>
    <scope>IDENTIFICATION</scope>
</reference>
<evidence type="ECO:0000313" key="4">
    <source>
        <dbReference type="Proteomes" id="UP000694563"/>
    </source>
</evidence>
<feature type="region of interest" description="Disordered" evidence="1">
    <location>
        <begin position="48"/>
        <end position="139"/>
    </location>
</feature>
<proteinExistence type="predicted"/>
<feature type="compositionally biased region" description="Pro residues" evidence="1">
    <location>
        <begin position="117"/>
        <end position="126"/>
    </location>
</feature>
<reference evidence="3" key="1">
    <citation type="submission" date="2020-10" db="EMBL/GenBank/DDBJ databases">
        <title>Catharus ustulatus (Swainson's thrush) genome, bCatUst1, primary haplotype v2.</title>
        <authorList>
            <person name="Delmore K."/>
            <person name="Vafadar M."/>
            <person name="Formenti G."/>
            <person name="Chow W."/>
            <person name="Pelan S."/>
            <person name="Howe K."/>
            <person name="Rhie A."/>
            <person name="Mountcastle J."/>
            <person name="Haase B."/>
            <person name="Fedrigo O."/>
            <person name="Jarvis E.D."/>
        </authorList>
    </citation>
    <scope>NUCLEOTIDE SEQUENCE [LARGE SCALE GENOMIC DNA]</scope>
</reference>
<evidence type="ECO:0000259" key="2">
    <source>
        <dbReference type="PROSITE" id="PS50835"/>
    </source>
</evidence>